<organism evidence="2">
    <name type="scientific">Leptosphaeria maculans (strain JN3 / isolate v23.1.3 / race Av1-4-5-6-7-8)</name>
    <name type="common">Blackleg fungus</name>
    <name type="synonym">Phoma lingam</name>
    <dbReference type="NCBI Taxonomy" id="985895"/>
    <lineage>
        <taxon>Eukaryota</taxon>
        <taxon>Fungi</taxon>
        <taxon>Dikarya</taxon>
        <taxon>Ascomycota</taxon>
        <taxon>Pezizomycotina</taxon>
        <taxon>Dothideomycetes</taxon>
        <taxon>Pleosporomycetidae</taxon>
        <taxon>Pleosporales</taxon>
        <taxon>Pleosporineae</taxon>
        <taxon>Leptosphaeriaceae</taxon>
        <taxon>Plenodomus</taxon>
        <taxon>Plenodomus lingam/Leptosphaeria maculans species complex</taxon>
    </lineage>
</organism>
<keyword evidence="2" id="KW-1185">Reference proteome</keyword>
<name>E4ZSV1_LEPMJ</name>
<dbReference type="InParanoid" id="E4ZSV1"/>
<dbReference type="AlphaFoldDB" id="E4ZSV1"/>
<evidence type="ECO:0000313" key="2">
    <source>
        <dbReference type="Proteomes" id="UP000002668"/>
    </source>
</evidence>
<proteinExistence type="predicted"/>
<dbReference type="HOGENOM" id="CLU_2097310_0_0_1"/>
<dbReference type="EMBL" id="FP929123">
    <property type="protein sequence ID" value="CBX94539.1"/>
    <property type="molecule type" value="Genomic_DNA"/>
</dbReference>
<protein>
    <submittedName>
        <fullName evidence="1">Predicted protein</fullName>
    </submittedName>
</protein>
<accession>E4ZSV1</accession>
<reference evidence="2" key="1">
    <citation type="journal article" date="2011" name="Nat. Commun.">
        <title>Effector diversification within compartments of the Leptosphaeria maculans genome affected by Repeat-Induced Point mutations.</title>
        <authorList>
            <person name="Rouxel T."/>
            <person name="Grandaubert J."/>
            <person name="Hane J.K."/>
            <person name="Hoede C."/>
            <person name="van de Wouw A.P."/>
            <person name="Couloux A."/>
            <person name="Dominguez V."/>
            <person name="Anthouard V."/>
            <person name="Bally P."/>
            <person name="Bourras S."/>
            <person name="Cozijnsen A.J."/>
            <person name="Ciuffetti L.M."/>
            <person name="Degrave A."/>
            <person name="Dilmaghani A."/>
            <person name="Duret L."/>
            <person name="Fudal I."/>
            <person name="Goodwin S.B."/>
            <person name="Gout L."/>
            <person name="Glaser N."/>
            <person name="Linglin J."/>
            <person name="Kema G.H.J."/>
            <person name="Lapalu N."/>
            <person name="Lawrence C.B."/>
            <person name="May K."/>
            <person name="Meyer M."/>
            <person name="Ollivier B."/>
            <person name="Poulain J."/>
            <person name="Schoch C.L."/>
            <person name="Simon A."/>
            <person name="Spatafora J.W."/>
            <person name="Stachowiak A."/>
            <person name="Turgeon B.G."/>
            <person name="Tyler B.M."/>
            <person name="Vincent D."/>
            <person name="Weissenbach J."/>
            <person name="Amselem J."/>
            <person name="Quesneville H."/>
            <person name="Oliver R.P."/>
            <person name="Wincker P."/>
            <person name="Balesdent M.-H."/>
            <person name="Howlett B.J."/>
        </authorList>
    </citation>
    <scope>NUCLEOTIDE SEQUENCE [LARGE SCALE GENOMIC DNA]</scope>
    <source>
        <strain evidence="2">JN3 / isolate v23.1.3 / race Av1-4-5-6-7-8</strain>
    </source>
</reference>
<evidence type="ECO:0000313" key="1">
    <source>
        <dbReference type="EMBL" id="CBX94539.1"/>
    </source>
</evidence>
<dbReference type="VEuPathDB" id="FungiDB:LEMA_P120300.1"/>
<dbReference type="Proteomes" id="UP000002668">
    <property type="component" value="Genome"/>
</dbReference>
<gene>
    <name evidence="1" type="ORF">LEMA_P120300.1</name>
</gene>
<sequence>MSSKCHGKLLPRMDAVTYVSSLKPPFGPYSLLSATNHSLTKCSVDEHVEKPLCPVAHQLVNLIIDDSERLQPTSLPIISATIRSRHLYILRSSSPWALEHYSTWYFERKGAGPGKR</sequence>